<evidence type="ECO:0000313" key="2">
    <source>
        <dbReference type="EMBL" id="GAA1990006.1"/>
    </source>
</evidence>
<sequence length="291" mass="30609">MDWYPESGETPLFRGGASFASGRAPKVAGKRWFRDDQGHDIGDSLPGWPPAPVHEKKGEKAVKAGKSLGFLGKATAAVVGGTMELLGGAGAGSMINIKGPDGSTPDDPALEVEDFPVLFAPFGTAAGTVPWLLDPDRRPQNYRTSLQLTDRRLLFLGGAAVGQPAEVLWQAPLNQVAGARRHAFSTTGSDVTIGFTDGSWIRLDLGSKGCADKTVWVLSGNTQPVELTPAQQAWAVKYTERMPGTIEPVATPVPGAAPGTLSIEIIVHRDAEHFLKAGPLTVDAEGKPVIG</sequence>
<evidence type="ECO:0000256" key="1">
    <source>
        <dbReference type="SAM" id="MobiDB-lite"/>
    </source>
</evidence>
<reference evidence="3" key="1">
    <citation type="journal article" date="2019" name="Int. J. Syst. Evol. Microbiol.">
        <title>The Global Catalogue of Microorganisms (GCM) 10K type strain sequencing project: providing services to taxonomists for standard genome sequencing and annotation.</title>
        <authorList>
            <consortium name="The Broad Institute Genomics Platform"/>
            <consortium name="The Broad Institute Genome Sequencing Center for Infectious Disease"/>
            <person name="Wu L."/>
            <person name="Ma J."/>
        </authorList>
    </citation>
    <scope>NUCLEOTIDE SEQUENCE [LARGE SCALE GENOMIC DNA]</scope>
    <source>
        <strain evidence="3">JCM 16013</strain>
    </source>
</reference>
<gene>
    <name evidence="2" type="ORF">GCM10009838_61340</name>
</gene>
<feature type="region of interest" description="Disordered" evidence="1">
    <location>
        <begin position="34"/>
        <end position="55"/>
    </location>
</feature>
<organism evidence="2 3">
    <name type="scientific">Catenulispora subtropica</name>
    <dbReference type="NCBI Taxonomy" id="450798"/>
    <lineage>
        <taxon>Bacteria</taxon>
        <taxon>Bacillati</taxon>
        <taxon>Actinomycetota</taxon>
        <taxon>Actinomycetes</taxon>
        <taxon>Catenulisporales</taxon>
        <taxon>Catenulisporaceae</taxon>
        <taxon>Catenulispora</taxon>
    </lineage>
</organism>
<dbReference type="Proteomes" id="UP001499854">
    <property type="component" value="Unassembled WGS sequence"/>
</dbReference>
<keyword evidence="3" id="KW-1185">Reference proteome</keyword>
<comment type="caution">
    <text evidence="2">The sequence shown here is derived from an EMBL/GenBank/DDBJ whole genome shotgun (WGS) entry which is preliminary data.</text>
</comment>
<protein>
    <submittedName>
        <fullName evidence="2">Uncharacterized protein</fullName>
    </submittedName>
</protein>
<accession>A0ABP5E348</accession>
<dbReference type="EMBL" id="BAAAQM010000043">
    <property type="protein sequence ID" value="GAA1990006.1"/>
    <property type="molecule type" value="Genomic_DNA"/>
</dbReference>
<name>A0ABP5E348_9ACTN</name>
<dbReference type="RefSeq" id="WP_344660643.1">
    <property type="nucleotide sequence ID" value="NZ_BAAAQM010000043.1"/>
</dbReference>
<evidence type="ECO:0000313" key="3">
    <source>
        <dbReference type="Proteomes" id="UP001499854"/>
    </source>
</evidence>
<proteinExistence type="predicted"/>